<feature type="compositionally biased region" description="Polar residues" evidence="1">
    <location>
        <begin position="29"/>
        <end position="45"/>
    </location>
</feature>
<feature type="region of interest" description="Disordered" evidence="1">
    <location>
        <begin position="1"/>
        <end position="63"/>
    </location>
</feature>
<evidence type="ECO:0000256" key="1">
    <source>
        <dbReference type="SAM" id="MobiDB-lite"/>
    </source>
</evidence>
<dbReference type="RefSeq" id="WP_189448998.1">
    <property type="nucleotide sequence ID" value="NZ_BMXY01000002.1"/>
</dbReference>
<evidence type="ECO:0008006" key="4">
    <source>
        <dbReference type="Google" id="ProtNLM"/>
    </source>
</evidence>
<feature type="compositionally biased region" description="Polar residues" evidence="1">
    <location>
        <begin position="1"/>
        <end position="22"/>
    </location>
</feature>
<evidence type="ECO:0000313" key="3">
    <source>
        <dbReference type="Proteomes" id="UP000643403"/>
    </source>
</evidence>
<name>A0ABQ3C0V4_9GAMM</name>
<comment type="caution">
    <text evidence="2">The sequence shown here is derived from an EMBL/GenBank/DDBJ whole genome shotgun (WGS) entry which is preliminary data.</text>
</comment>
<dbReference type="EMBL" id="BMXY01000002">
    <property type="protein sequence ID" value="GGZ64091.1"/>
    <property type="molecule type" value="Genomic_DNA"/>
</dbReference>
<gene>
    <name evidence="2" type="ORF">GCM10008101_17090</name>
</gene>
<keyword evidence="3" id="KW-1185">Reference proteome</keyword>
<protein>
    <recommendedName>
        <fullName evidence="4">Stress-induced protein</fullName>
    </recommendedName>
</protein>
<organism evidence="2 3">
    <name type="scientific">Cognatilysobacter xinjiangensis</name>
    <dbReference type="NCBI Taxonomy" id="546892"/>
    <lineage>
        <taxon>Bacteria</taxon>
        <taxon>Pseudomonadati</taxon>
        <taxon>Pseudomonadota</taxon>
        <taxon>Gammaproteobacteria</taxon>
        <taxon>Lysobacterales</taxon>
        <taxon>Lysobacteraceae</taxon>
        <taxon>Cognatilysobacter</taxon>
    </lineage>
</organism>
<proteinExistence type="predicted"/>
<accession>A0ABQ3C0V4</accession>
<evidence type="ECO:0000313" key="2">
    <source>
        <dbReference type="EMBL" id="GGZ64091.1"/>
    </source>
</evidence>
<reference evidence="3" key="1">
    <citation type="journal article" date="2019" name="Int. J. Syst. Evol. Microbiol.">
        <title>The Global Catalogue of Microorganisms (GCM) 10K type strain sequencing project: providing services to taxonomists for standard genome sequencing and annotation.</title>
        <authorList>
            <consortium name="The Broad Institute Genomics Platform"/>
            <consortium name="The Broad Institute Genome Sequencing Center for Infectious Disease"/>
            <person name="Wu L."/>
            <person name="Ma J."/>
        </authorList>
    </citation>
    <scope>NUCLEOTIDE SEQUENCE [LARGE SCALE GENOMIC DNA]</scope>
    <source>
        <strain evidence="3">KCTC 22558</strain>
    </source>
</reference>
<dbReference type="Proteomes" id="UP000643403">
    <property type="component" value="Unassembled WGS sequence"/>
</dbReference>
<sequence length="63" mass="6593">MNRNDQNAQGRNGNGSHTQSMQGRERDQGTQAMQGASRHGSQQGSDSRRGEGSSNASRSGSSG</sequence>
<feature type="compositionally biased region" description="Low complexity" evidence="1">
    <location>
        <begin position="52"/>
        <end position="63"/>
    </location>
</feature>